<reference evidence="1 2" key="1">
    <citation type="journal article" date="2022" name="Hortic Res">
        <title>A haplotype resolved chromosomal level avocado genome allows analysis of novel avocado genes.</title>
        <authorList>
            <person name="Nath O."/>
            <person name="Fletcher S.J."/>
            <person name="Hayward A."/>
            <person name="Shaw L.M."/>
            <person name="Masouleh A.K."/>
            <person name="Furtado A."/>
            <person name="Henry R.J."/>
            <person name="Mitter N."/>
        </authorList>
    </citation>
    <scope>NUCLEOTIDE SEQUENCE [LARGE SCALE GENOMIC DNA]</scope>
    <source>
        <strain evidence="2">cv. Hass</strain>
    </source>
</reference>
<dbReference type="EMBL" id="CM056820">
    <property type="protein sequence ID" value="KAJ8616401.1"/>
    <property type="molecule type" value="Genomic_DNA"/>
</dbReference>
<gene>
    <name evidence="1" type="ORF">MRB53_035773</name>
</gene>
<evidence type="ECO:0000313" key="1">
    <source>
        <dbReference type="EMBL" id="KAJ8616401.1"/>
    </source>
</evidence>
<accession>A0ACC2K5V2</accession>
<comment type="caution">
    <text evidence="1">The sequence shown here is derived from an EMBL/GenBank/DDBJ whole genome shotgun (WGS) entry which is preliminary data.</text>
</comment>
<sequence length="876" mass="99858">MASEDNSNKSNSTTQIVTIQGDNSNFSTGIKLDEHNFSLWHQVMEMKIAGREKHGHLTGDMTQPAATDPTYNKWRASDCQVKSWLFDAMQPNQMKRFIRYDTTKQVWDAIKKTYSDGSDEAKIYDLHRRSFTKTQNGAPVANYYSELTEIFQELDQLSPSNMKDPADIETRRKEIDRLRVYIFLAGLDNNFDQIRGEILRMEPKPELEAAYAHIKRESNRQGTMSETNVSPDATALVATRSKQSRFPTQNSDSTRNRSPMKCTKCGLDNHTIKGCYEIIGYPEGWVHKGRKRDSSRASFASTESSQETRSEPTSGTFDSKALATSDVTFNESEFYYLGGDSEHPLQGEGSIFAEDTQNQNIQIPHSVSDQPMSEQQPQTTPEDVVTAESPTTEVQQEQQPQELETPDSVSDTFPPTVPPTIPPPLIQSGPKDPPQLHMVETSATGVASLIHTPTWAIAFVCSILITLSILVDHALHLLTKFLKTRRRKSLIQALNKVKAELMLFGFISLLLTVGEQPISKICIPKSVGETFLPCKTATLRSDIVEEPACEKKGKISLLSRTGVNQLHIFIFLLAFFHVLACVTTLGLGSAKMKRWESWEEETKSLEYQCYNDPRRFRLTQQTSFARRHLRFWSEHPLLRWPVCFLRLFNGSVSKVDYMTLRHGFIMAHMSQGSKFDFQKFLRRALDEDFVVVAGISLWIWIFSVLFIFFTAHGFHNYLWLPFIPLLMVLVVGTKLQLIITKMCLESRNESVVVRGTLLVKPGDHHFWFGRPQFLLHLIHFILFQNSFQLAFFTWTWYKFGLRSCFHKETEDIGIRMAVSALVQVLIGYVILPLYGLVTQMGSSMKTTVFTERVAEGLKRWHTLARRSLGTTESRQC</sequence>
<evidence type="ECO:0000313" key="2">
    <source>
        <dbReference type="Proteomes" id="UP001234297"/>
    </source>
</evidence>
<protein>
    <submittedName>
        <fullName evidence="1">Uncharacterized protein</fullName>
    </submittedName>
</protein>
<name>A0ACC2K5V2_PERAE</name>
<organism evidence="1 2">
    <name type="scientific">Persea americana</name>
    <name type="common">Avocado</name>
    <dbReference type="NCBI Taxonomy" id="3435"/>
    <lineage>
        <taxon>Eukaryota</taxon>
        <taxon>Viridiplantae</taxon>
        <taxon>Streptophyta</taxon>
        <taxon>Embryophyta</taxon>
        <taxon>Tracheophyta</taxon>
        <taxon>Spermatophyta</taxon>
        <taxon>Magnoliopsida</taxon>
        <taxon>Magnoliidae</taxon>
        <taxon>Laurales</taxon>
        <taxon>Lauraceae</taxon>
        <taxon>Persea</taxon>
    </lineage>
</organism>
<keyword evidence="2" id="KW-1185">Reference proteome</keyword>
<dbReference type="Proteomes" id="UP001234297">
    <property type="component" value="Chromosome 12"/>
</dbReference>
<proteinExistence type="predicted"/>